<dbReference type="SUPFAM" id="SSF52980">
    <property type="entry name" value="Restriction endonuclease-like"/>
    <property type="match status" value="1"/>
</dbReference>
<dbReference type="AlphaFoldDB" id="A0A395VSK6"/>
<dbReference type="RefSeq" id="WP_118419276.1">
    <property type="nucleotide sequence ID" value="NZ_QRVZ01000033.1"/>
</dbReference>
<dbReference type="GO" id="GO:0003677">
    <property type="term" value="F:DNA binding"/>
    <property type="evidence" value="ECO:0007669"/>
    <property type="project" value="InterPro"/>
</dbReference>
<dbReference type="Proteomes" id="UP000266492">
    <property type="component" value="Unassembled WGS sequence"/>
</dbReference>
<gene>
    <name evidence="2" type="ORF">DWX70_24100</name>
</gene>
<protein>
    <recommendedName>
        <fullName evidence="1">Restriction endonuclease type IV Mrr domain-containing protein</fullName>
    </recommendedName>
</protein>
<evidence type="ECO:0000313" key="2">
    <source>
        <dbReference type="EMBL" id="RGS79561.1"/>
    </source>
</evidence>
<dbReference type="InterPro" id="IPR007560">
    <property type="entry name" value="Restrct_endonuc_IV_Mrr"/>
</dbReference>
<reference evidence="2 3" key="1">
    <citation type="submission" date="2018-08" db="EMBL/GenBank/DDBJ databases">
        <title>A genome reference for cultivated species of the human gut microbiota.</title>
        <authorList>
            <person name="Zou Y."/>
            <person name="Xue W."/>
            <person name="Luo G."/>
        </authorList>
    </citation>
    <scope>NUCLEOTIDE SEQUENCE [LARGE SCALE GENOMIC DNA]</scope>
    <source>
        <strain evidence="2 3">AF20-9LB</strain>
    </source>
</reference>
<sequence length="283" mass="32892">MANLTFSEKQLIETVFGMSGGYVLNFSNREFEEFMKDVVSYNIYVKYPGLSKAKMLRSYIQDESDVYVGKVIIMLLNYMRDNKLINDDIKEKADKLYEFGKMKLGKKNDTNRQSSQTKTHSKINYSALNTSLLNIEKCDTQQAKGYAFEKYINTLFNEFNLEPRASYRTDFDQIDGSFTLNGSTILVEAKYKRNEIPKNDLILFSQKIETKSPFAKGLFISYSPIEEKAIEYYSNRSARITILTVAELFIMCEHNYPLPTVLQKKFRTLDETGCIFKHIMQLM</sequence>
<proteinExistence type="predicted"/>
<dbReference type="InterPro" id="IPR011335">
    <property type="entry name" value="Restrct_endonuc-II-like"/>
</dbReference>
<evidence type="ECO:0000313" key="3">
    <source>
        <dbReference type="Proteomes" id="UP000266492"/>
    </source>
</evidence>
<dbReference type="Pfam" id="PF04471">
    <property type="entry name" value="Mrr_cat"/>
    <property type="match status" value="1"/>
</dbReference>
<comment type="caution">
    <text evidence="2">The sequence shown here is derived from an EMBL/GenBank/DDBJ whole genome shotgun (WGS) entry which is preliminary data.</text>
</comment>
<evidence type="ECO:0000259" key="1">
    <source>
        <dbReference type="Pfam" id="PF04471"/>
    </source>
</evidence>
<dbReference type="GO" id="GO:0009307">
    <property type="term" value="P:DNA restriction-modification system"/>
    <property type="evidence" value="ECO:0007669"/>
    <property type="project" value="InterPro"/>
</dbReference>
<dbReference type="GO" id="GO:0004519">
    <property type="term" value="F:endonuclease activity"/>
    <property type="evidence" value="ECO:0007669"/>
    <property type="project" value="InterPro"/>
</dbReference>
<feature type="domain" description="Restriction endonuclease type IV Mrr" evidence="1">
    <location>
        <begin position="142"/>
        <end position="251"/>
    </location>
</feature>
<accession>A0A395VSK6</accession>
<dbReference type="EMBL" id="QRVZ01000033">
    <property type="protein sequence ID" value="RGS79561.1"/>
    <property type="molecule type" value="Genomic_DNA"/>
</dbReference>
<name>A0A395VSK6_BACOV</name>
<organism evidence="2 3">
    <name type="scientific">Bacteroides ovatus</name>
    <dbReference type="NCBI Taxonomy" id="28116"/>
    <lineage>
        <taxon>Bacteria</taxon>
        <taxon>Pseudomonadati</taxon>
        <taxon>Bacteroidota</taxon>
        <taxon>Bacteroidia</taxon>
        <taxon>Bacteroidales</taxon>
        <taxon>Bacteroidaceae</taxon>
        <taxon>Bacteroides</taxon>
    </lineage>
</organism>